<dbReference type="GO" id="GO:0003677">
    <property type="term" value="F:DNA binding"/>
    <property type="evidence" value="ECO:0007669"/>
    <property type="project" value="InterPro"/>
</dbReference>
<dbReference type="NCBIfam" id="TIGR02937">
    <property type="entry name" value="sigma70-ECF"/>
    <property type="match status" value="1"/>
</dbReference>
<dbReference type="SUPFAM" id="SSF88946">
    <property type="entry name" value="Sigma2 domain of RNA polymerase sigma factors"/>
    <property type="match status" value="1"/>
</dbReference>
<organism evidence="7 8">
    <name type="scientific">Candidatus Schekmanbacteria bacterium RBG_13_48_7</name>
    <dbReference type="NCBI Taxonomy" id="1817878"/>
    <lineage>
        <taxon>Bacteria</taxon>
        <taxon>Candidatus Schekmaniibacteriota</taxon>
    </lineage>
</organism>
<dbReference type="EMBL" id="MGDD01000246">
    <property type="protein sequence ID" value="OGL43987.1"/>
    <property type="molecule type" value="Genomic_DNA"/>
</dbReference>
<dbReference type="AlphaFoldDB" id="A0A1F7RSX0"/>
<dbReference type="GO" id="GO:0016987">
    <property type="term" value="F:sigma factor activity"/>
    <property type="evidence" value="ECO:0007669"/>
    <property type="project" value="UniProtKB-KW"/>
</dbReference>
<proteinExistence type="inferred from homology"/>
<dbReference type="Pfam" id="PF04542">
    <property type="entry name" value="Sigma70_r2"/>
    <property type="match status" value="1"/>
</dbReference>
<dbReference type="InterPro" id="IPR039425">
    <property type="entry name" value="RNA_pol_sigma-70-like"/>
</dbReference>
<sequence length="194" mass="22921">MVDLREKSEKELVKQFLEGNQVAFNELVIRCKKKVYYMARRYTFSHEYADDVSQEVFITLYTSAHMYNDYYPFLPWLLKITVNKSINYMKKMKPHRNHSYLDEIKVDNENPDIIRSNPDPGSISENEELSHALHNAVETLKPKYRTVFSLAMMEGMSYKEIAEILNISMGTVMSRLNRARNQLKKVLYPYFKGI</sequence>
<dbReference type="Gene3D" id="1.10.10.10">
    <property type="entry name" value="Winged helix-like DNA-binding domain superfamily/Winged helix DNA-binding domain"/>
    <property type="match status" value="1"/>
</dbReference>
<keyword evidence="3" id="KW-0731">Sigma factor</keyword>
<evidence type="ECO:0000259" key="5">
    <source>
        <dbReference type="Pfam" id="PF04542"/>
    </source>
</evidence>
<dbReference type="InterPro" id="IPR007627">
    <property type="entry name" value="RNA_pol_sigma70_r2"/>
</dbReference>
<comment type="similarity">
    <text evidence="1">Belongs to the sigma-70 factor family. ECF subfamily.</text>
</comment>
<evidence type="ECO:0000313" key="8">
    <source>
        <dbReference type="Proteomes" id="UP000179266"/>
    </source>
</evidence>
<evidence type="ECO:0000256" key="3">
    <source>
        <dbReference type="ARBA" id="ARBA00023082"/>
    </source>
</evidence>
<dbReference type="InterPro" id="IPR014284">
    <property type="entry name" value="RNA_pol_sigma-70_dom"/>
</dbReference>
<dbReference type="InterPro" id="IPR013325">
    <property type="entry name" value="RNA_pol_sigma_r2"/>
</dbReference>
<evidence type="ECO:0000256" key="4">
    <source>
        <dbReference type="ARBA" id="ARBA00023163"/>
    </source>
</evidence>
<dbReference type="Pfam" id="PF08281">
    <property type="entry name" value="Sigma70_r4_2"/>
    <property type="match status" value="1"/>
</dbReference>
<dbReference type="GO" id="GO:0006352">
    <property type="term" value="P:DNA-templated transcription initiation"/>
    <property type="evidence" value="ECO:0007669"/>
    <property type="project" value="InterPro"/>
</dbReference>
<dbReference type="CDD" id="cd06171">
    <property type="entry name" value="Sigma70_r4"/>
    <property type="match status" value="1"/>
</dbReference>
<feature type="domain" description="RNA polymerase sigma factor 70 region 4 type 2" evidence="6">
    <location>
        <begin position="131"/>
        <end position="183"/>
    </location>
</feature>
<evidence type="ECO:0000313" key="7">
    <source>
        <dbReference type="EMBL" id="OGL43987.1"/>
    </source>
</evidence>
<evidence type="ECO:0000256" key="2">
    <source>
        <dbReference type="ARBA" id="ARBA00023015"/>
    </source>
</evidence>
<keyword evidence="4" id="KW-0804">Transcription</keyword>
<dbReference type="InterPro" id="IPR013249">
    <property type="entry name" value="RNA_pol_sigma70_r4_t2"/>
</dbReference>
<comment type="caution">
    <text evidence="7">The sequence shown here is derived from an EMBL/GenBank/DDBJ whole genome shotgun (WGS) entry which is preliminary data.</text>
</comment>
<evidence type="ECO:0008006" key="9">
    <source>
        <dbReference type="Google" id="ProtNLM"/>
    </source>
</evidence>
<dbReference type="Proteomes" id="UP000179266">
    <property type="component" value="Unassembled WGS sequence"/>
</dbReference>
<reference evidence="7 8" key="1">
    <citation type="journal article" date="2016" name="Nat. Commun.">
        <title>Thousands of microbial genomes shed light on interconnected biogeochemical processes in an aquifer system.</title>
        <authorList>
            <person name="Anantharaman K."/>
            <person name="Brown C.T."/>
            <person name="Hug L.A."/>
            <person name="Sharon I."/>
            <person name="Castelle C.J."/>
            <person name="Probst A.J."/>
            <person name="Thomas B.C."/>
            <person name="Singh A."/>
            <person name="Wilkins M.J."/>
            <person name="Karaoz U."/>
            <person name="Brodie E.L."/>
            <person name="Williams K.H."/>
            <person name="Hubbard S.S."/>
            <person name="Banfield J.F."/>
        </authorList>
    </citation>
    <scope>NUCLEOTIDE SEQUENCE [LARGE SCALE GENOMIC DNA]</scope>
</reference>
<gene>
    <name evidence="7" type="ORF">A2161_20985</name>
</gene>
<dbReference type="InterPro" id="IPR013324">
    <property type="entry name" value="RNA_pol_sigma_r3/r4-like"/>
</dbReference>
<dbReference type="Gene3D" id="1.10.1740.10">
    <property type="match status" value="1"/>
</dbReference>
<dbReference type="InterPro" id="IPR036388">
    <property type="entry name" value="WH-like_DNA-bd_sf"/>
</dbReference>
<name>A0A1F7RSX0_9BACT</name>
<feature type="domain" description="RNA polymerase sigma-70 region 2" evidence="5">
    <location>
        <begin position="28"/>
        <end position="91"/>
    </location>
</feature>
<keyword evidence="2" id="KW-0805">Transcription regulation</keyword>
<accession>A0A1F7RSX0</accession>
<dbReference type="PANTHER" id="PTHR43133">
    <property type="entry name" value="RNA POLYMERASE ECF-TYPE SIGMA FACTO"/>
    <property type="match status" value="1"/>
</dbReference>
<evidence type="ECO:0000256" key="1">
    <source>
        <dbReference type="ARBA" id="ARBA00010641"/>
    </source>
</evidence>
<evidence type="ECO:0000259" key="6">
    <source>
        <dbReference type="Pfam" id="PF08281"/>
    </source>
</evidence>
<dbReference type="PANTHER" id="PTHR43133:SF51">
    <property type="entry name" value="RNA POLYMERASE SIGMA FACTOR"/>
    <property type="match status" value="1"/>
</dbReference>
<dbReference type="SUPFAM" id="SSF88659">
    <property type="entry name" value="Sigma3 and sigma4 domains of RNA polymerase sigma factors"/>
    <property type="match status" value="1"/>
</dbReference>
<protein>
    <recommendedName>
        <fullName evidence="9">RNA polymerase subunit sigma-24</fullName>
    </recommendedName>
</protein>